<name>G5K3Y4_9STRE</name>
<sequence length="128" mass="15518">MSDQSLVRYQQEWAYQKYWVMAHSQQIYQQLRLLFRYNDWSSEKADQFNVLIQEAESLEPNLKTLRVAYQHVWGYFKKIASSEEKAYFKELDEALVSRQDDMLYFLQEMTSCYQPPYLLNCRLMTKGL</sequence>
<gene>
    <name evidence="2" type="ORF">STRIC_1508</name>
</gene>
<protein>
    <recommendedName>
        <fullName evidence="1">DUF1722 domain-containing protein</fullName>
    </recommendedName>
</protein>
<dbReference type="Proteomes" id="UP000003330">
    <property type="component" value="Unassembled WGS sequence"/>
</dbReference>
<dbReference type="eggNOG" id="COG3272">
    <property type="taxonomic scope" value="Bacteria"/>
</dbReference>
<feature type="domain" description="DUF1722" evidence="1">
    <location>
        <begin position="17"/>
        <end position="123"/>
    </location>
</feature>
<reference evidence="2 3" key="1">
    <citation type="journal article" date="2014" name="Int. J. Syst. Evol. Microbiol.">
        <title>Phylogenomics and the dynamic genome evolution of the genus Streptococcus.</title>
        <authorList>
            <consortium name="The Broad Institute Genome Sequencing Platform"/>
            <person name="Richards V.P."/>
            <person name="Palmer S.R."/>
            <person name="Pavinski Bitar P.D."/>
            <person name="Qin X."/>
            <person name="Weinstock G.M."/>
            <person name="Highlander S.K."/>
            <person name="Town C.D."/>
            <person name="Burne R.A."/>
            <person name="Stanhope M.J."/>
        </authorList>
    </citation>
    <scope>NUCLEOTIDE SEQUENCE [LARGE SCALE GENOMIC DNA]</scope>
    <source>
        <strain evidence="2 3">707-05</strain>
    </source>
</reference>
<dbReference type="RefSeq" id="WP_008089258.1">
    <property type="nucleotide sequence ID" value="NZ_AEUX02000006.1"/>
</dbReference>
<dbReference type="Pfam" id="PF08349">
    <property type="entry name" value="DUF1722"/>
    <property type="match status" value="1"/>
</dbReference>
<evidence type="ECO:0000313" key="3">
    <source>
        <dbReference type="Proteomes" id="UP000003330"/>
    </source>
</evidence>
<dbReference type="AlphaFoldDB" id="G5K3Y4"/>
<organism evidence="2 3">
    <name type="scientific">Streptococcus ictaluri 707-05</name>
    <dbReference type="NCBI Taxonomy" id="764299"/>
    <lineage>
        <taxon>Bacteria</taxon>
        <taxon>Bacillati</taxon>
        <taxon>Bacillota</taxon>
        <taxon>Bacilli</taxon>
        <taxon>Lactobacillales</taxon>
        <taxon>Streptococcaceae</taxon>
        <taxon>Streptococcus</taxon>
    </lineage>
</organism>
<dbReference type="OrthoDB" id="9782576at2"/>
<dbReference type="EMBL" id="AEUX02000006">
    <property type="protein sequence ID" value="EHI69735.1"/>
    <property type="molecule type" value="Genomic_DNA"/>
</dbReference>
<accession>G5K3Y4</accession>
<keyword evidence="3" id="KW-1185">Reference proteome</keyword>
<evidence type="ECO:0000313" key="2">
    <source>
        <dbReference type="EMBL" id="EHI69735.1"/>
    </source>
</evidence>
<dbReference type="InterPro" id="IPR013560">
    <property type="entry name" value="DUF1722"/>
</dbReference>
<proteinExistence type="predicted"/>
<comment type="caution">
    <text evidence="2">The sequence shown here is derived from an EMBL/GenBank/DDBJ whole genome shotgun (WGS) entry which is preliminary data.</text>
</comment>
<evidence type="ECO:0000259" key="1">
    <source>
        <dbReference type="Pfam" id="PF08349"/>
    </source>
</evidence>
<dbReference type="STRING" id="764299.STRIC_1508"/>